<keyword evidence="2" id="KW-1185">Reference proteome</keyword>
<reference evidence="1" key="1">
    <citation type="submission" date="2021-02" db="EMBL/GenBank/DDBJ databases">
        <authorList>
            <person name="Dougan E. K."/>
            <person name="Rhodes N."/>
            <person name="Thang M."/>
            <person name="Chan C."/>
        </authorList>
    </citation>
    <scope>NUCLEOTIDE SEQUENCE</scope>
</reference>
<dbReference type="Proteomes" id="UP000604046">
    <property type="component" value="Unassembled WGS sequence"/>
</dbReference>
<organism evidence="1 2">
    <name type="scientific">Symbiodinium natans</name>
    <dbReference type="NCBI Taxonomy" id="878477"/>
    <lineage>
        <taxon>Eukaryota</taxon>
        <taxon>Sar</taxon>
        <taxon>Alveolata</taxon>
        <taxon>Dinophyceae</taxon>
        <taxon>Suessiales</taxon>
        <taxon>Symbiodiniaceae</taxon>
        <taxon>Symbiodinium</taxon>
    </lineage>
</organism>
<dbReference type="Gene3D" id="1.25.40.10">
    <property type="entry name" value="Tetratricopeptide repeat domain"/>
    <property type="match status" value="1"/>
</dbReference>
<proteinExistence type="predicted"/>
<gene>
    <name evidence="1" type="primary">CLF1</name>
    <name evidence="1" type="ORF">SNAT2548_LOCUS25364</name>
</gene>
<sequence>MERSQAIYKLALDVLPKGASDDLYRAYVSFEKQHGDRDAIEEVVINKRRFIYEESIEKNPRNYDVWSGAESFLPVSPKGKAADRLKTRQWPQYAYTPGRHLPRTVSLFVKDEKLAAAPLPAAEG</sequence>
<name>A0A812S1Z0_9DINO</name>
<dbReference type="SUPFAM" id="SSF48452">
    <property type="entry name" value="TPR-like"/>
    <property type="match status" value="1"/>
</dbReference>
<accession>A0A812S1Z0</accession>
<evidence type="ECO:0000313" key="2">
    <source>
        <dbReference type="Proteomes" id="UP000604046"/>
    </source>
</evidence>
<dbReference type="EMBL" id="CAJNDS010002390">
    <property type="protein sequence ID" value="CAE7458138.1"/>
    <property type="molecule type" value="Genomic_DNA"/>
</dbReference>
<evidence type="ECO:0000313" key="1">
    <source>
        <dbReference type="EMBL" id="CAE7458138.1"/>
    </source>
</evidence>
<protein>
    <submittedName>
        <fullName evidence="1">CLF1 protein</fullName>
    </submittedName>
</protein>
<dbReference type="AlphaFoldDB" id="A0A812S1Z0"/>
<comment type="caution">
    <text evidence="1">The sequence shown here is derived from an EMBL/GenBank/DDBJ whole genome shotgun (WGS) entry which is preliminary data.</text>
</comment>
<dbReference type="InterPro" id="IPR011990">
    <property type="entry name" value="TPR-like_helical_dom_sf"/>
</dbReference>
<dbReference type="OrthoDB" id="541719at2759"/>